<comment type="caution">
    <text evidence="1">The sequence shown here is derived from an EMBL/GenBank/DDBJ whole genome shotgun (WGS) entry which is preliminary data.</text>
</comment>
<evidence type="ECO:0008006" key="3">
    <source>
        <dbReference type="Google" id="ProtNLM"/>
    </source>
</evidence>
<accession>A0ABX2ZY66</accession>
<proteinExistence type="predicted"/>
<evidence type="ECO:0000313" key="1">
    <source>
        <dbReference type="EMBL" id="ODN41566.1"/>
    </source>
</evidence>
<dbReference type="SUPFAM" id="SSF64210">
    <property type="entry name" value="Head-to-tail joining protein W, gpW"/>
    <property type="match status" value="1"/>
</dbReference>
<reference evidence="1 2" key="1">
    <citation type="submission" date="2016-08" db="EMBL/GenBank/DDBJ databases">
        <title>Draft genome sequence of Candidatus Piscirickettsia litoralis, from seawater.</title>
        <authorList>
            <person name="Wan X."/>
            <person name="Lee A.J."/>
            <person name="Hou S."/>
            <person name="Donachie S.P."/>
        </authorList>
    </citation>
    <scope>NUCLEOTIDE SEQUENCE [LARGE SCALE GENOMIC DNA]</scope>
    <source>
        <strain evidence="1 2">Y2</strain>
    </source>
</reference>
<dbReference type="InterPro" id="IPR004174">
    <property type="entry name" value="GpW"/>
</dbReference>
<dbReference type="Pfam" id="PF02831">
    <property type="entry name" value="gpW"/>
    <property type="match status" value="1"/>
</dbReference>
<organism evidence="1 2">
    <name type="scientific">Piscirickettsia litoralis</name>
    <dbReference type="NCBI Taxonomy" id="1891921"/>
    <lineage>
        <taxon>Bacteria</taxon>
        <taxon>Pseudomonadati</taxon>
        <taxon>Pseudomonadota</taxon>
        <taxon>Gammaproteobacteria</taxon>
        <taxon>Thiotrichales</taxon>
        <taxon>Piscirickettsiaceae</taxon>
        <taxon>Piscirickettsia</taxon>
    </lineage>
</organism>
<dbReference type="RefSeq" id="WP_069314031.1">
    <property type="nucleotide sequence ID" value="NZ_MDTU01000002.1"/>
</dbReference>
<protein>
    <recommendedName>
        <fullName evidence="3">Phage tail protein</fullName>
    </recommendedName>
</protein>
<dbReference type="EMBL" id="MDTU01000002">
    <property type="protein sequence ID" value="ODN41566.1"/>
    <property type="molecule type" value="Genomic_DNA"/>
</dbReference>
<dbReference type="Gene3D" id="3.30.1580.10">
    <property type="entry name" value="Head-to-tail joining protein W"/>
    <property type="match status" value="1"/>
</dbReference>
<keyword evidence="2" id="KW-1185">Reference proteome</keyword>
<evidence type="ECO:0000313" key="2">
    <source>
        <dbReference type="Proteomes" id="UP000094329"/>
    </source>
</evidence>
<dbReference type="Proteomes" id="UP000094329">
    <property type="component" value="Unassembled WGS sequence"/>
</dbReference>
<dbReference type="InterPro" id="IPR036626">
    <property type="entry name" value="GpW_sf"/>
</dbReference>
<name>A0ABX2ZY66_9GAMM</name>
<sequence>MYKQQHLDEINQSIQDLSMGKRVTRVTHKTATGSETIEYTEADLDALRRYRDDVASNVNGGLQAFTARTRKTL</sequence>
<gene>
    <name evidence="1" type="ORF">BGC07_15780</name>
</gene>